<dbReference type="PRINTS" id="PR00702">
    <property type="entry name" value="ACRIFLAVINRP"/>
</dbReference>
<evidence type="ECO:0000256" key="1">
    <source>
        <dbReference type="SAM" id="Phobius"/>
    </source>
</evidence>
<keyword evidence="1" id="KW-1133">Transmembrane helix</keyword>
<feature type="transmembrane region" description="Helical" evidence="1">
    <location>
        <begin position="952"/>
        <end position="972"/>
    </location>
</feature>
<dbReference type="PANTHER" id="PTHR32063">
    <property type="match status" value="1"/>
</dbReference>
<comment type="caution">
    <text evidence="2">The sequence shown here is derived from an EMBL/GenBank/DDBJ whole genome shotgun (WGS) entry which is preliminary data.</text>
</comment>
<evidence type="ECO:0008006" key="4">
    <source>
        <dbReference type="Google" id="ProtNLM"/>
    </source>
</evidence>
<dbReference type="SUPFAM" id="SSF82693">
    <property type="entry name" value="Multidrug efflux transporter AcrB pore domain, PN1, PN2, PC1 and PC2 subdomains"/>
    <property type="match status" value="3"/>
</dbReference>
<gene>
    <name evidence="2" type="ORF">TW77_01470</name>
</gene>
<evidence type="ECO:0000313" key="2">
    <source>
        <dbReference type="EMBL" id="KJZ13033.1"/>
    </source>
</evidence>
<dbReference type="AlphaFoldDB" id="A0A0F4QZ97"/>
<dbReference type="PATRIC" id="fig|43658.5.peg.304"/>
<dbReference type="PANTHER" id="PTHR32063:SF0">
    <property type="entry name" value="SWARMING MOTILITY PROTEIN SWRC"/>
    <property type="match status" value="1"/>
</dbReference>
<dbReference type="GO" id="GO:0005886">
    <property type="term" value="C:plasma membrane"/>
    <property type="evidence" value="ECO:0007669"/>
    <property type="project" value="TreeGrafter"/>
</dbReference>
<feature type="transmembrane region" description="Helical" evidence="1">
    <location>
        <begin position="357"/>
        <end position="374"/>
    </location>
</feature>
<keyword evidence="1" id="KW-0812">Transmembrane</keyword>
<feature type="transmembrane region" description="Helical" evidence="1">
    <location>
        <begin position="858"/>
        <end position="877"/>
    </location>
</feature>
<reference evidence="2 3" key="1">
    <citation type="journal article" date="2015" name="BMC Genomics">
        <title>Genome mining reveals unlocked bioactive potential of marine Gram-negative bacteria.</title>
        <authorList>
            <person name="Machado H."/>
            <person name="Sonnenschein E.C."/>
            <person name="Melchiorsen J."/>
            <person name="Gram L."/>
        </authorList>
    </citation>
    <scope>NUCLEOTIDE SEQUENCE [LARGE SCALE GENOMIC DNA]</scope>
    <source>
        <strain evidence="2 3">S2471</strain>
    </source>
</reference>
<name>A0A0F4QZ97_9GAMM</name>
<dbReference type="Gene3D" id="3.30.2090.10">
    <property type="entry name" value="Multidrug efflux transporter AcrB TolC docking domain, DN and DC subdomains"/>
    <property type="match status" value="2"/>
</dbReference>
<protein>
    <recommendedName>
        <fullName evidence="4">AcrB/AcrD/AcrF family protein</fullName>
    </recommendedName>
</protein>
<feature type="transmembrane region" description="Helical" evidence="1">
    <location>
        <begin position="386"/>
        <end position="407"/>
    </location>
</feature>
<dbReference type="SUPFAM" id="SSF82714">
    <property type="entry name" value="Multidrug efflux transporter AcrB TolC docking domain, DN and DC subdomains"/>
    <property type="match status" value="2"/>
</dbReference>
<dbReference type="RefSeq" id="WP_046003184.1">
    <property type="nucleotide sequence ID" value="NZ_JXYA01000002.1"/>
</dbReference>
<feature type="transmembrane region" description="Helical" evidence="1">
    <location>
        <begin position="329"/>
        <end position="350"/>
    </location>
</feature>
<accession>A0A0F4QZ97</accession>
<dbReference type="SUPFAM" id="SSF82866">
    <property type="entry name" value="Multidrug efflux transporter AcrB transmembrane domain"/>
    <property type="match status" value="2"/>
</dbReference>
<dbReference type="OrthoDB" id="9757940at2"/>
<feature type="transmembrane region" description="Helical" evidence="1">
    <location>
        <begin position="428"/>
        <end position="448"/>
    </location>
</feature>
<feature type="transmembrane region" description="Helical" evidence="1">
    <location>
        <begin position="910"/>
        <end position="931"/>
    </location>
</feature>
<dbReference type="Pfam" id="PF00873">
    <property type="entry name" value="ACR_tran"/>
    <property type="match status" value="1"/>
</dbReference>
<feature type="transmembrane region" description="Helical" evidence="1">
    <location>
        <begin position="527"/>
        <end position="550"/>
    </location>
</feature>
<dbReference type="Proteomes" id="UP000033452">
    <property type="component" value="Unassembled WGS sequence"/>
</dbReference>
<evidence type="ECO:0000313" key="3">
    <source>
        <dbReference type="Proteomes" id="UP000033452"/>
    </source>
</evidence>
<dbReference type="Gene3D" id="3.30.70.1320">
    <property type="entry name" value="Multidrug efflux transporter AcrB pore domain like"/>
    <property type="match status" value="1"/>
</dbReference>
<dbReference type="Gene3D" id="3.30.70.1440">
    <property type="entry name" value="Multidrug efflux transporter AcrB pore domain"/>
    <property type="match status" value="1"/>
</dbReference>
<feature type="transmembrane region" description="Helical" evidence="1">
    <location>
        <begin position="984"/>
        <end position="1010"/>
    </location>
</feature>
<feature type="transmembrane region" description="Helical" evidence="1">
    <location>
        <begin position="12"/>
        <end position="32"/>
    </location>
</feature>
<organism evidence="2 3">
    <name type="scientific">Pseudoalteromonas rubra</name>
    <dbReference type="NCBI Taxonomy" id="43658"/>
    <lineage>
        <taxon>Bacteria</taxon>
        <taxon>Pseudomonadati</taxon>
        <taxon>Pseudomonadota</taxon>
        <taxon>Gammaproteobacteria</taxon>
        <taxon>Alteromonadales</taxon>
        <taxon>Pseudoalteromonadaceae</taxon>
        <taxon>Pseudoalteromonas</taxon>
    </lineage>
</organism>
<dbReference type="GO" id="GO:0042910">
    <property type="term" value="F:xenobiotic transmembrane transporter activity"/>
    <property type="evidence" value="ECO:0007669"/>
    <property type="project" value="TreeGrafter"/>
</dbReference>
<dbReference type="Gene3D" id="3.30.70.1430">
    <property type="entry name" value="Multidrug efflux transporter AcrB pore domain"/>
    <property type="match status" value="2"/>
</dbReference>
<dbReference type="InterPro" id="IPR001036">
    <property type="entry name" value="Acrflvin-R"/>
</dbReference>
<feature type="transmembrane region" description="Helical" evidence="1">
    <location>
        <begin position="884"/>
        <end position="904"/>
    </location>
</feature>
<dbReference type="InterPro" id="IPR027463">
    <property type="entry name" value="AcrB_DN_DC_subdom"/>
</dbReference>
<keyword evidence="1" id="KW-0472">Membrane</keyword>
<proteinExistence type="predicted"/>
<sequence length="1024" mass="113646">MKFVSSALDNYRFTLVVITTVIILGVVSFFTMPRTEDPQLSFPINYIVALHPGTAPLDMEQMVVDPLEEAINEIDALKEIRTDIKDGLATFRVEFDYGTDPNEKYNELLAAVNAAKSRLPSDIAKLDVKKLSPTDVNIVQIALVSETASYRQLRLYAERFEKRLERISGIRRADVWGLPDQQVQITLDFDKIQHYGISLTDSYQVLVGEARNLSGGHVNTGARRLTVRTSGRYEDLQAIRNTLIRSKDGQPIYLKDVATIEFVDAEPRYIARFNGKRAVFVTAMQNEGISVFTVMPRIKKSLERLKQTLPDDVVAEIALDQSNSVATRLGGFFDNLIWGLSMVGLIVLLFMGLKNMFIIVITIPISVFIGFGLLDQSGFGIEQMSIVGLIVALGLLVDNAIVVTENITSKKDKGMKRQEAAKTGVMEVSWAVTSGTITTVLAFLPILWMQTNAGDFIRSLPVTVVFTLVASLFIALLFTPLFASLIYKFESKKRISKPVLGSVLLRRFAQGPYQLVLKCCMKYSKSFIFVSLLGFFASLSLFSSIGFSFMPKAENNRLLVNIKLPENASLRQTEQVLDRVENELKDIDFIEHYASNIGHGNPRIYYSETPTAEMPNRAQIFVQIEAANSHEFWDATQVLTERFRNFPLAEVTIKEFQQGTPIEAPIVVRLFGDDFEVLNEVSQTIERLVERTPHTTNVQNPLGDRKLDLKVSIDYERAAQLNLPVANIDAAVRMSLVGNYIGQYRDKYGDDFPIVIKLSKPSGATIPDISKIKVENVYGQLVPLMQVAKLELVTVAAHIQHYNTQRSSKITADVEKGHNVQAVTQQVHEQLKLLTLPDGVHYEIGGEQKSQGEAFRGFIKSIIIALFGIFTVLVFQFRSFSQPVIVFISIPFAISGAVLALYVTGYEFSFMAFLGVAGLIGIVVNNAIILIDSANGYHGGGHSKYQACLQASIGRLPPVILTTMTTIVSLFPVAMQGSLTWSPLAWVTIGGLAVSTLISLLLVPVLYSFFADKSVPISHSLKDA</sequence>
<keyword evidence="3" id="KW-1185">Reference proteome</keyword>
<dbReference type="EMBL" id="JXYA01000002">
    <property type="protein sequence ID" value="KJZ13033.1"/>
    <property type="molecule type" value="Genomic_DNA"/>
</dbReference>
<dbReference type="Gene3D" id="1.20.1640.10">
    <property type="entry name" value="Multidrug efflux transporter AcrB transmembrane domain"/>
    <property type="match status" value="2"/>
</dbReference>
<feature type="transmembrane region" description="Helical" evidence="1">
    <location>
        <begin position="460"/>
        <end position="487"/>
    </location>
</feature>